<gene>
    <name evidence="2" type="ORF">KDK92_02640</name>
</gene>
<comment type="caution">
    <text evidence="2">The sequence shown here is derived from an EMBL/GenBank/DDBJ whole genome shotgun (WGS) entry which is preliminary data.</text>
</comment>
<reference evidence="2" key="1">
    <citation type="journal article" date="2021" name="mSystems">
        <title>Bacteria and Archaea Synergistically Convert Glycine Betaine to Biogenic Methane in the Formosa Cold Seep of the South China Sea.</title>
        <authorList>
            <person name="Li L."/>
            <person name="Zhang W."/>
            <person name="Zhang S."/>
            <person name="Song L."/>
            <person name="Sun Q."/>
            <person name="Zhang H."/>
            <person name="Xiang H."/>
            <person name="Dong X."/>
        </authorList>
    </citation>
    <scope>NUCLEOTIDE SEQUENCE</scope>
    <source>
        <strain evidence="2">ZWT</strain>
    </source>
</reference>
<sequence>MERLNEEQENSFYERELYLRIDDNGNYNKWNYILLSILFIAIGGIIAINGKVMENIYDMSFWIFFIFFIFFIFMEILKVRNISKQDQRLVEMLNMHKVCCVNVFFIIVLGLMIRSESVILKKIIGIVFIGFGILMFIELVKENLYKDKKMILKKEGVELEGYELIKWTDIEDVISYNVHERVCIGLVVDNRKRFIKKSRKNCILKYIIFREKVINIFTNNYDMVPEDLLDIIQYNWKKRNGLNYDFLNKLR</sequence>
<name>A0A9J6NX97_9CLOT</name>
<feature type="transmembrane region" description="Helical" evidence="1">
    <location>
        <begin position="56"/>
        <end position="74"/>
    </location>
</feature>
<protein>
    <submittedName>
        <fullName evidence="2">Uncharacterized protein</fullName>
    </submittedName>
</protein>
<proteinExistence type="predicted"/>
<accession>A0A9J6NX97</accession>
<dbReference type="AlphaFoldDB" id="A0A9J6NX97"/>
<reference evidence="2" key="2">
    <citation type="submission" date="2021-04" db="EMBL/GenBank/DDBJ databases">
        <authorList>
            <person name="Dong X."/>
        </authorList>
    </citation>
    <scope>NUCLEOTIDE SEQUENCE</scope>
    <source>
        <strain evidence="2">ZWT</strain>
    </source>
</reference>
<dbReference type="Proteomes" id="UP001056429">
    <property type="component" value="Unassembled WGS sequence"/>
</dbReference>
<dbReference type="NCBIfam" id="NF041635">
    <property type="entry name" value="STM3941_fam"/>
    <property type="match status" value="1"/>
</dbReference>
<keyword evidence="1" id="KW-1133">Transmembrane helix</keyword>
<dbReference type="RefSeq" id="WP_250857494.1">
    <property type="nucleotide sequence ID" value="NZ_JAGSOJ010000001.1"/>
</dbReference>
<organism evidence="2 3">
    <name type="scientific">Oceanirhabdus seepicola</name>
    <dbReference type="NCBI Taxonomy" id="2828781"/>
    <lineage>
        <taxon>Bacteria</taxon>
        <taxon>Bacillati</taxon>
        <taxon>Bacillota</taxon>
        <taxon>Clostridia</taxon>
        <taxon>Eubacteriales</taxon>
        <taxon>Clostridiaceae</taxon>
        <taxon>Oceanirhabdus</taxon>
    </lineage>
</organism>
<evidence type="ECO:0000313" key="2">
    <source>
        <dbReference type="EMBL" id="MCM1988622.1"/>
    </source>
</evidence>
<dbReference type="InterPro" id="IPR048136">
    <property type="entry name" value="STM3941-like"/>
</dbReference>
<dbReference type="EMBL" id="JAGSOJ010000001">
    <property type="protein sequence ID" value="MCM1988622.1"/>
    <property type="molecule type" value="Genomic_DNA"/>
</dbReference>
<feature type="transmembrane region" description="Helical" evidence="1">
    <location>
        <begin position="95"/>
        <end position="113"/>
    </location>
</feature>
<evidence type="ECO:0000313" key="3">
    <source>
        <dbReference type="Proteomes" id="UP001056429"/>
    </source>
</evidence>
<feature type="transmembrane region" description="Helical" evidence="1">
    <location>
        <begin position="30"/>
        <end position="50"/>
    </location>
</feature>
<evidence type="ECO:0000256" key="1">
    <source>
        <dbReference type="SAM" id="Phobius"/>
    </source>
</evidence>
<keyword evidence="1" id="KW-0812">Transmembrane</keyword>
<keyword evidence="1" id="KW-0472">Membrane</keyword>
<feature type="transmembrane region" description="Helical" evidence="1">
    <location>
        <begin position="119"/>
        <end position="140"/>
    </location>
</feature>
<keyword evidence="3" id="KW-1185">Reference proteome</keyword>